<dbReference type="OrthoDB" id="270930at2759"/>
<feature type="transmembrane region" description="Helical" evidence="6">
    <location>
        <begin position="247"/>
        <end position="276"/>
    </location>
</feature>
<dbReference type="GO" id="GO:0030134">
    <property type="term" value="C:COPII-coated ER to Golgi transport vesicle"/>
    <property type="evidence" value="ECO:0007669"/>
    <property type="project" value="TreeGrafter"/>
</dbReference>
<feature type="domain" description="Endoplasmic reticulum vesicle transporter C-terminal" evidence="7">
    <location>
        <begin position="107"/>
        <end position="269"/>
    </location>
</feature>
<dbReference type="GeneID" id="106153739"/>
<dbReference type="RefSeq" id="XP_013420512.1">
    <property type="nucleotide sequence ID" value="XM_013565058.1"/>
</dbReference>
<proteinExistence type="inferred from homology"/>
<dbReference type="Proteomes" id="UP000085678">
    <property type="component" value="Unplaced"/>
</dbReference>
<protein>
    <submittedName>
        <fullName evidence="10 11">Endoplasmic reticulum-Golgi intermediate compartment protein 1-like</fullName>
    </submittedName>
</protein>
<organism evidence="9 10">
    <name type="scientific">Lingula anatina</name>
    <name type="common">Brachiopod</name>
    <name type="synonym">Lingula unguis</name>
    <dbReference type="NCBI Taxonomy" id="7574"/>
    <lineage>
        <taxon>Eukaryota</taxon>
        <taxon>Metazoa</taxon>
        <taxon>Spiralia</taxon>
        <taxon>Lophotrochozoa</taxon>
        <taxon>Brachiopoda</taxon>
        <taxon>Linguliformea</taxon>
        <taxon>Lingulata</taxon>
        <taxon>Lingulida</taxon>
        <taxon>Linguloidea</taxon>
        <taxon>Lingulidae</taxon>
        <taxon>Lingula</taxon>
    </lineage>
</organism>
<comment type="similarity">
    <text evidence="2">Belongs to the ERGIC family.</text>
</comment>
<dbReference type="GO" id="GO:0006888">
    <property type="term" value="P:endoplasmic reticulum to Golgi vesicle-mediated transport"/>
    <property type="evidence" value="ECO:0007669"/>
    <property type="project" value="TreeGrafter"/>
</dbReference>
<dbReference type="OMA" id="IIPAVWF"/>
<evidence type="ECO:0000313" key="11">
    <source>
        <dbReference type="RefSeq" id="XP_013420512.1"/>
    </source>
</evidence>
<dbReference type="PANTHER" id="PTHR10984">
    <property type="entry name" value="ENDOPLASMIC RETICULUM-GOLGI INTERMEDIATE COMPARTMENT PROTEIN"/>
    <property type="match status" value="1"/>
</dbReference>
<dbReference type="Pfam" id="PF13850">
    <property type="entry name" value="ERGIC_N"/>
    <property type="match status" value="1"/>
</dbReference>
<name>A0A1S3HCM5_LINAN</name>
<keyword evidence="9" id="KW-1185">Reference proteome</keyword>
<evidence type="ECO:0000256" key="6">
    <source>
        <dbReference type="SAM" id="Phobius"/>
    </source>
</evidence>
<dbReference type="RefSeq" id="XP_013383276.1">
    <property type="nucleotide sequence ID" value="XM_013527822.2"/>
</dbReference>
<dbReference type="AlphaFoldDB" id="A0A1S3HCM5"/>
<dbReference type="STRING" id="7574.A0A1S3HCM5"/>
<evidence type="ECO:0000256" key="2">
    <source>
        <dbReference type="ARBA" id="ARBA00005648"/>
    </source>
</evidence>
<evidence type="ECO:0000256" key="3">
    <source>
        <dbReference type="ARBA" id="ARBA00022692"/>
    </source>
</evidence>
<accession>A0A1S3HCM5</accession>
<dbReference type="GO" id="GO:0033116">
    <property type="term" value="C:endoplasmic reticulum-Golgi intermediate compartment membrane"/>
    <property type="evidence" value="ECO:0007669"/>
    <property type="project" value="UniProtKB-SubCell"/>
</dbReference>
<evidence type="ECO:0000256" key="1">
    <source>
        <dbReference type="ARBA" id="ARBA00004457"/>
    </source>
</evidence>
<evidence type="ECO:0000256" key="5">
    <source>
        <dbReference type="ARBA" id="ARBA00023136"/>
    </source>
</evidence>
<keyword evidence="4 6" id="KW-1133">Transmembrane helix</keyword>
<keyword evidence="5 6" id="KW-0472">Membrane</keyword>
<dbReference type="InterPro" id="IPR039542">
    <property type="entry name" value="Erv_N"/>
</dbReference>
<evidence type="ECO:0000259" key="8">
    <source>
        <dbReference type="Pfam" id="PF13850"/>
    </source>
</evidence>
<dbReference type="Pfam" id="PF07970">
    <property type="entry name" value="COPIIcoated_ERV"/>
    <property type="match status" value="1"/>
</dbReference>
<reference evidence="10 11" key="1">
    <citation type="submission" date="2025-04" db="UniProtKB">
        <authorList>
            <consortium name="RefSeq"/>
        </authorList>
    </citation>
    <scope>IDENTIFICATION</scope>
    <source>
        <tissue evidence="10 11">Gonads</tissue>
    </source>
</reference>
<dbReference type="InterPro" id="IPR012936">
    <property type="entry name" value="Erv_C"/>
</dbReference>
<dbReference type="GO" id="GO:0000139">
    <property type="term" value="C:Golgi membrane"/>
    <property type="evidence" value="ECO:0007669"/>
    <property type="project" value="TreeGrafter"/>
</dbReference>
<dbReference type="KEGG" id="lak:106180882"/>
<dbReference type="KEGG" id="lak:106153739"/>
<sequence>MQFDIRRFDIYRKIPKDLTQPTQTGAVISILSTLFISYLFLSELLDYISVDIVSEMFVDDPTTDRIPVKIDLSIPHLPCQFIGLDIQDDLGRHEVGFVEDTDKTPINEMRGCRFKASFNINKVPGNFHISTHASQVQPDSPNMNHIIHSLVFGDTKGKHSHLPGSFNPLKDVEKQDANPLSSHDYFLKIVPSIFETVGGKISYPYQYTYAYRDYLQYGHGHRVLPAIWFRIDLSPITVKYTEKRKPFYSFLTMICAILGGTFTVAGIIDSLIFTAAEIFKKAELGKLS</sequence>
<dbReference type="GO" id="GO:0005789">
    <property type="term" value="C:endoplasmic reticulum membrane"/>
    <property type="evidence" value="ECO:0007669"/>
    <property type="project" value="TreeGrafter"/>
</dbReference>
<dbReference type="PANTHER" id="PTHR10984:SF36">
    <property type="entry name" value="ENDOPLASMIC RETICULUM-GOLGI INTERMEDIATE COMPARTMENT PROTEIN 1"/>
    <property type="match status" value="1"/>
</dbReference>
<gene>
    <name evidence="10" type="primary">LOC106153739</name>
    <name evidence="11" type="synonym">LOC106180882</name>
</gene>
<dbReference type="InterPro" id="IPR045888">
    <property type="entry name" value="Erv"/>
</dbReference>
<keyword evidence="3 6" id="KW-0812">Transmembrane</keyword>
<dbReference type="GO" id="GO:0006890">
    <property type="term" value="P:retrograde vesicle-mediated transport, Golgi to endoplasmic reticulum"/>
    <property type="evidence" value="ECO:0007669"/>
    <property type="project" value="TreeGrafter"/>
</dbReference>
<comment type="subcellular location">
    <subcellularLocation>
        <location evidence="1">Endoplasmic reticulum-Golgi intermediate compartment membrane</location>
        <topology evidence="1">Multi-pass membrane protein</topology>
    </subcellularLocation>
</comment>
<feature type="domain" description="Endoplasmic reticulum vesicle transporter N-terminal" evidence="8">
    <location>
        <begin position="5"/>
        <end position="94"/>
    </location>
</feature>
<feature type="transmembrane region" description="Helical" evidence="6">
    <location>
        <begin position="21"/>
        <end position="41"/>
    </location>
</feature>
<evidence type="ECO:0000313" key="10">
    <source>
        <dbReference type="RefSeq" id="XP_013383276.1"/>
    </source>
</evidence>
<evidence type="ECO:0000259" key="7">
    <source>
        <dbReference type="Pfam" id="PF07970"/>
    </source>
</evidence>
<evidence type="ECO:0000256" key="4">
    <source>
        <dbReference type="ARBA" id="ARBA00022989"/>
    </source>
</evidence>
<dbReference type="GeneID" id="106180882"/>
<evidence type="ECO:0000313" key="9">
    <source>
        <dbReference type="Proteomes" id="UP000085678"/>
    </source>
</evidence>